<dbReference type="EMBL" id="CAFBLL010000010">
    <property type="protein sequence ID" value="CAB4858698.1"/>
    <property type="molecule type" value="Genomic_DNA"/>
</dbReference>
<evidence type="ECO:0000256" key="5">
    <source>
        <dbReference type="ARBA" id="ARBA00022660"/>
    </source>
</evidence>
<keyword evidence="11" id="KW-0186">Copper</keyword>
<dbReference type="Gene3D" id="1.10.287.90">
    <property type="match status" value="1"/>
</dbReference>
<dbReference type="PRINTS" id="PR01166">
    <property type="entry name" value="CYCOXIDASEII"/>
</dbReference>
<dbReference type="PANTHER" id="PTHR22888:SF9">
    <property type="entry name" value="CYTOCHROME C OXIDASE SUBUNIT 2"/>
    <property type="match status" value="1"/>
</dbReference>
<dbReference type="EC" id="7.1.1.9" evidence="3"/>
<comment type="subcellular location">
    <subcellularLocation>
        <location evidence="1">Membrane</location>
        <topology evidence="1">Multi-pass membrane protein</topology>
    </subcellularLocation>
</comment>
<dbReference type="NCBIfam" id="TIGR02866">
    <property type="entry name" value="CoxB"/>
    <property type="match status" value="1"/>
</dbReference>
<dbReference type="InterPro" id="IPR045187">
    <property type="entry name" value="CcO_II"/>
</dbReference>
<dbReference type="InterPro" id="IPR036257">
    <property type="entry name" value="Cyt_c_oxidase_su2_TM_sf"/>
</dbReference>
<evidence type="ECO:0000256" key="11">
    <source>
        <dbReference type="ARBA" id="ARBA00023008"/>
    </source>
</evidence>
<dbReference type="GO" id="GO:0016020">
    <property type="term" value="C:membrane"/>
    <property type="evidence" value="ECO:0007669"/>
    <property type="project" value="UniProtKB-SubCell"/>
</dbReference>
<evidence type="ECO:0000256" key="12">
    <source>
        <dbReference type="ARBA" id="ARBA00023136"/>
    </source>
</evidence>
<sequence length="282" mass="31503">MKNRSKWLAVPAATGIVLLLTGCTDQLARGFLPGVSGVTNHTDRITGLWTTAWIILWLVGIIAWALMGWAILVYRRRKGETGIPAQLRYNNPIEVLFTVIPLILVIGFFAFTARDIAAIEQPTENPDVVIQVIGKQWSWDFNYVDANVYDSGIQAQFDGQSGVPETLPALYLPVGKTVQIDLSSRDVIHSFWVIDFLYKKDMFPGKTNHMYFTPQVEGTYMGKCAELCGEYHSMMLFQVKVVSQAEYDTHLASLAAKGQTGQLDTSLDRNQNLPGDDPENRD</sequence>
<name>A0A6J6DJG7_9ZZZZ</name>
<gene>
    <name evidence="16" type="ORF">UFOPK1639_00523</name>
    <name evidence="17" type="ORF">UFOPK2132_00089</name>
    <name evidence="18" type="ORF">UFOPK3389_00125</name>
</gene>
<dbReference type="InterPro" id="IPR008972">
    <property type="entry name" value="Cupredoxin"/>
</dbReference>
<dbReference type="Pfam" id="PF00116">
    <property type="entry name" value="COX2"/>
    <property type="match status" value="1"/>
</dbReference>
<dbReference type="GO" id="GO:0005507">
    <property type="term" value="F:copper ion binding"/>
    <property type="evidence" value="ECO:0007669"/>
    <property type="project" value="InterPro"/>
</dbReference>
<dbReference type="SUPFAM" id="SSF49503">
    <property type="entry name" value="Cupredoxins"/>
    <property type="match status" value="1"/>
</dbReference>
<evidence type="ECO:0000256" key="3">
    <source>
        <dbReference type="ARBA" id="ARBA00012949"/>
    </source>
</evidence>
<evidence type="ECO:0000256" key="7">
    <source>
        <dbReference type="ARBA" id="ARBA00022723"/>
    </source>
</evidence>
<evidence type="ECO:0000256" key="6">
    <source>
        <dbReference type="ARBA" id="ARBA00022692"/>
    </source>
</evidence>
<feature type="domain" description="Cytochrome oxidase subunit II copper A binding" evidence="15">
    <location>
        <begin position="125"/>
        <end position="253"/>
    </location>
</feature>
<reference evidence="16" key="1">
    <citation type="submission" date="2020-05" db="EMBL/GenBank/DDBJ databases">
        <authorList>
            <person name="Chiriac C."/>
            <person name="Salcher M."/>
            <person name="Ghai R."/>
            <person name="Kavagutti S V."/>
        </authorList>
    </citation>
    <scope>NUCLEOTIDE SEQUENCE</scope>
</reference>
<dbReference type="GO" id="GO:0042773">
    <property type="term" value="P:ATP synthesis coupled electron transport"/>
    <property type="evidence" value="ECO:0007669"/>
    <property type="project" value="TreeGrafter"/>
</dbReference>
<evidence type="ECO:0000259" key="15">
    <source>
        <dbReference type="PROSITE" id="PS50857"/>
    </source>
</evidence>
<keyword evidence="9" id="KW-0249">Electron transport</keyword>
<evidence type="ECO:0000256" key="13">
    <source>
        <dbReference type="SAM" id="MobiDB-lite"/>
    </source>
</evidence>
<proteinExistence type="inferred from homology"/>
<evidence type="ECO:0000256" key="8">
    <source>
        <dbReference type="ARBA" id="ARBA00022967"/>
    </source>
</evidence>
<evidence type="ECO:0000313" key="18">
    <source>
        <dbReference type="EMBL" id="CAB4858698.1"/>
    </source>
</evidence>
<dbReference type="AlphaFoldDB" id="A0A6J6DJG7"/>
<evidence type="ECO:0000256" key="9">
    <source>
        <dbReference type="ARBA" id="ARBA00022982"/>
    </source>
</evidence>
<keyword evidence="8" id="KW-1278">Translocase</keyword>
<keyword evidence="12 14" id="KW-0472">Membrane</keyword>
<feature type="transmembrane region" description="Helical" evidence="14">
    <location>
        <begin position="95"/>
        <end position="113"/>
    </location>
</feature>
<evidence type="ECO:0000256" key="2">
    <source>
        <dbReference type="ARBA" id="ARBA00007866"/>
    </source>
</evidence>
<dbReference type="GO" id="GO:0004129">
    <property type="term" value="F:cytochrome-c oxidase activity"/>
    <property type="evidence" value="ECO:0007669"/>
    <property type="project" value="UniProtKB-EC"/>
</dbReference>
<dbReference type="CDD" id="cd13919">
    <property type="entry name" value="CuRO_HCO_II_like_5"/>
    <property type="match status" value="1"/>
</dbReference>
<dbReference type="PROSITE" id="PS50857">
    <property type="entry name" value="COX2_CUA"/>
    <property type="match status" value="1"/>
</dbReference>
<dbReference type="PROSITE" id="PS00078">
    <property type="entry name" value="COX2"/>
    <property type="match status" value="1"/>
</dbReference>
<dbReference type="InterPro" id="IPR001505">
    <property type="entry name" value="Copper_CuA"/>
</dbReference>
<dbReference type="Gene3D" id="2.60.40.420">
    <property type="entry name" value="Cupredoxins - blue copper proteins"/>
    <property type="match status" value="1"/>
</dbReference>
<dbReference type="SUPFAM" id="SSF81464">
    <property type="entry name" value="Cytochrome c oxidase subunit II-like, transmembrane region"/>
    <property type="match status" value="1"/>
</dbReference>
<dbReference type="EMBL" id="CAEZVU010000007">
    <property type="protein sequence ID" value="CAB4628767.1"/>
    <property type="molecule type" value="Genomic_DNA"/>
</dbReference>
<evidence type="ECO:0000256" key="4">
    <source>
        <dbReference type="ARBA" id="ARBA00022448"/>
    </source>
</evidence>
<dbReference type="InterPro" id="IPR002429">
    <property type="entry name" value="CcO_II-like_C"/>
</dbReference>
<keyword evidence="4" id="KW-0813">Transport</keyword>
<dbReference type="PROSITE" id="PS51257">
    <property type="entry name" value="PROKAR_LIPOPROTEIN"/>
    <property type="match status" value="1"/>
</dbReference>
<keyword evidence="5" id="KW-0679">Respiratory chain</keyword>
<keyword evidence="10 14" id="KW-1133">Transmembrane helix</keyword>
<protein>
    <recommendedName>
        <fullName evidence="3">cytochrome-c oxidase</fullName>
        <ecNumber evidence="3">7.1.1.9</ecNumber>
    </recommendedName>
</protein>
<comment type="similarity">
    <text evidence="2">Belongs to the cytochrome c oxidase subunit 2 family.</text>
</comment>
<dbReference type="PANTHER" id="PTHR22888">
    <property type="entry name" value="CYTOCHROME C OXIDASE, SUBUNIT II"/>
    <property type="match status" value="1"/>
</dbReference>
<feature type="region of interest" description="Disordered" evidence="13">
    <location>
        <begin position="262"/>
        <end position="282"/>
    </location>
</feature>
<evidence type="ECO:0000256" key="14">
    <source>
        <dbReference type="SAM" id="Phobius"/>
    </source>
</evidence>
<organism evidence="16">
    <name type="scientific">freshwater metagenome</name>
    <dbReference type="NCBI Taxonomy" id="449393"/>
    <lineage>
        <taxon>unclassified sequences</taxon>
        <taxon>metagenomes</taxon>
        <taxon>ecological metagenomes</taxon>
    </lineage>
</organism>
<accession>A0A6J6DJG7</accession>
<evidence type="ECO:0000256" key="10">
    <source>
        <dbReference type="ARBA" id="ARBA00022989"/>
    </source>
</evidence>
<evidence type="ECO:0000313" key="17">
    <source>
        <dbReference type="EMBL" id="CAB4628767.1"/>
    </source>
</evidence>
<feature type="compositionally biased region" description="Polar residues" evidence="13">
    <location>
        <begin position="262"/>
        <end position="273"/>
    </location>
</feature>
<keyword evidence="6 14" id="KW-0812">Transmembrane</keyword>
<evidence type="ECO:0000256" key="1">
    <source>
        <dbReference type="ARBA" id="ARBA00004141"/>
    </source>
</evidence>
<feature type="transmembrane region" description="Helical" evidence="14">
    <location>
        <begin position="54"/>
        <end position="74"/>
    </location>
</feature>
<keyword evidence="7" id="KW-0479">Metal-binding</keyword>
<dbReference type="InterPro" id="IPR014222">
    <property type="entry name" value="Cyt_c_oxidase_su2"/>
</dbReference>
<evidence type="ECO:0000313" key="16">
    <source>
        <dbReference type="EMBL" id="CAB4562223.1"/>
    </source>
</evidence>
<dbReference type="EMBL" id="CAEZTH010000048">
    <property type="protein sequence ID" value="CAB4562223.1"/>
    <property type="molecule type" value="Genomic_DNA"/>
</dbReference>
<dbReference type="GO" id="GO:0016491">
    <property type="term" value="F:oxidoreductase activity"/>
    <property type="evidence" value="ECO:0007669"/>
    <property type="project" value="InterPro"/>
</dbReference>